<reference evidence="2" key="1">
    <citation type="submission" date="2023-01" db="EMBL/GenBank/DDBJ databases">
        <title>Genome assembly of the deep-sea coral Lophelia pertusa.</title>
        <authorList>
            <person name="Herrera S."/>
            <person name="Cordes E."/>
        </authorList>
    </citation>
    <scope>NUCLEOTIDE SEQUENCE</scope>
    <source>
        <strain evidence="2">USNM1676648</strain>
        <tissue evidence="2">Polyp</tissue>
    </source>
</reference>
<sequence>MEAKFERADSSSESSFVQSASASSVSLTNTPKNRNKLEEHTAEGKLLIRNEILRIVTSLSSIVASRAHQEELVK</sequence>
<proteinExistence type="predicted"/>
<keyword evidence="3" id="KW-1185">Reference proteome</keyword>
<accession>A0A9W9ZR54</accession>
<evidence type="ECO:0000313" key="2">
    <source>
        <dbReference type="EMBL" id="KAJ7386356.1"/>
    </source>
</evidence>
<evidence type="ECO:0000256" key="1">
    <source>
        <dbReference type="SAM" id="MobiDB-lite"/>
    </source>
</evidence>
<feature type="compositionally biased region" description="Basic and acidic residues" evidence="1">
    <location>
        <begin position="1"/>
        <end position="10"/>
    </location>
</feature>
<evidence type="ECO:0000313" key="3">
    <source>
        <dbReference type="Proteomes" id="UP001163046"/>
    </source>
</evidence>
<protein>
    <submittedName>
        <fullName evidence="2">Uncharacterized protein</fullName>
    </submittedName>
</protein>
<feature type="compositionally biased region" description="Low complexity" evidence="1">
    <location>
        <begin position="11"/>
        <end position="26"/>
    </location>
</feature>
<feature type="region of interest" description="Disordered" evidence="1">
    <location>
        <begin position="1"/>
        <end position="41"/>
    </location>
</feature>
<gene>
    <name evidence="2" type="ORF">OS493_008477</name>
</gene>
<dbReference type="Proteomes" id="UP001163046">
    <property type="component" value="Unassembled WGS sequence"/>
</dbReference>
<comment type="caution">
    <text evidence="2">The sequence shown here is derived from an EMBL/GenBank/DDBJ whole genome shotgun (WGS) entry which is preliminary data.</text>
</comment>
<dbReference type="AlphaFoldDB" id="A0A9W9ZR54"/>
<dbReference type="EMBL" id="MU825876">
    <property type="protein sequence ID" value="KAJ7386356.1"/>
    <property type="molecule type" value="Genomic_DNA"/>
</dbReference>
<organism evidence="2 3">
    <name type="scientific">Desmophyllum pertusum</name>
    <dbReference type="NCBI Taxonomy" id="174260"/>
    <lineage>
        <taxon>Eukaryota</taxon>
        <taxon>Metazoa</taxon>
        <taxon>Cnidaria</taxon>
        <taxon>Anthozoa</taxon>
        <taxon>Hexacorallia</taxon>
        <taxon>Scleractinia</taxon>
        <taxon>Caryophylliina</taxon>
        <taxon>Caryophylliidae</taxon>
        <taxon>Desmophyllum</taxon>
    </lineage>
</organism>
<name>A0A9W9ZR54_9CNID</name>